<protein>
    <recommendedName>
        <fullName evidence="5">CHRD domain-containing protein</fullName>
    </recommendedName>
</protein>
<dbReference type="GO" id="GO:0046872">
    <property type="term" value="F:metal ion binding"/>
    <property type="evidence" value="ECO:0007669"/>
    <property type="project" value="InterPro"/>
</dbReference>
<accession>A0A3D4V4Z1</accession>
<gene>
    <name evidence="3" type="ORF">DGD08_03045</name>
</gene>
<name>A0A3D4V4Z1_9BACT</name>
<dbReference type="Gene3D" id="2.60.40.200">
    <property type="entry name" value="Superoxide dismutase, copper/zinc binding domain"/>
    <property type="match status" value="1"/>
</dbReference>
<organism evidence="3 4">
    <name type="scientific">Gemmatimonas aurantiaca</name>
    <dbReference type="NCBI Taxonomy" id="173480"/>
    <lineage>
        <taxon>Bacteria</taxon>
        <taxon>Pseudomonadati</taxon>
        <taxon>Gemmatimonadota</taxon>
        <taxon>Gemmatimonadia</taxon>
        <taxon>Gemmatimonadales</taxon>
        <taxon>Gemmatimonadaceae</taxon>
        <taxon>Gemmatimonas</taxon>
    </lineage>
</organism>
<dbReference type="Proteomes" id="UP000264071">
    <property type="component" value="Unassembled WGS sequence"/>
</dbReference>
<sequence>MRSSFRLAGLLVPAVFLTSIAATRVPVADWTAKLAGKDGRKVTGSATVKPTADGKGVDVQVTIDGDTPGATRPWHIHTGSCAKSGGVFGGGRAYSPIIVDAKGHGEAKATVAATPADTTTYYVNIHDSAAAMSIIVACGDLAK</sequence>
<dbReference type="AlphaFoldDB" id="A0A3D4V4Z1"/>
<comment type="similarity">
    <text evidence="1">Belongs to the Cu-Zn superoxide dismutase family.</text>
</comment>
<dbReference type="InterPro" id="IPR036423">
    <property type="entry name" value="SOD-like_Cu/Zn_dom_sf"/>
</dbReference>
<evidence type="ECO:0000256" key="2">
    <source>
        <dbReference type="SAM" id="SignalP"/>
    </source>
</evidence>
<dbReference type="EMBL" id="DPIY01000004">
    <property type="protein sequence ID" value="HCT56170.1"/>
    <property type="molecule type" value="Genomic_DNA"/>
</dbReference>
<evidence type="ECO:0000256" key="1">
    <source>
        <dbReference type="ARBA" id="ARBA00010457"/>
    </source>
</evidence>
<reference evidence="3 4" key="1">
    <citation type="journal article" date="2018" name="Nat. Biotechnol.">
        <title>A standardized bacterial taxonomy based on genome phylogeny substantially revises the tree of life.</title>
        <authorList>
            <person name="Parks D.H."/>
            <person name="Chuvochina M."/>
            <person name="Waite D.W."/>
            <person name="Rinke C."/>
            <person name="Skarshewski A."/>
            <person name="Chaumeil P.A."/>
            <person name="Hugenholtz P."/>
        </authorList>
    </citation>
    <scope>NUCLEOTIDE SEQUENCE [LARGE SCALE GENOMIC DNA]</scope>
    <source>
        <strain evidence="3">UBA8844</strain>
    </source>
</reference>
<evidence type="ECO:0000313" key="3">
    <source>
        <dbReference type="EMBL" id="HCT56170.1"/>
    </source>
</evidence>
<keyword evidence="2" id="KW-0732">Signal</keyword>
<proteinExistence type="inferred from homology"/>
<feature type="signal peptide" evidence="2">
    <location>
        <begin position="1"/>
        <end position="21"/>
    </location>
</feature>
<feature type="chain" id="PRO_5017698460" description="CHRD domain-containing protein" evidence="2">
    <location>
        <begin position="22"/>
        <end position="143"/>
    </location>
</feature>
<dbReference type="SUPFAM" id="SSF49329">
    <property type="entry name" value="Cu,Zn superoxide dismutase-like"/>
    <property type="match status" value="1"/>
</dbReference>
<evidence type="ECO:0000313" key="4">
    <source>
        <dbReference type="Proteomes" id="UP000264071"/>
    </source>
</evidence>
<dbReference type="GO" id="GO:0006801">
    <property type="term" value="P:superoxide metabolic process"/>
    <property type="evidence" value="ECO:0007669"/>
    <property type="project" value="InterPro"/>
</dbReference>
<comment type="caution">
    <text evidence="3">The sequence shown here is derived from an EMBL/GenBank/DDBJ whole genome shotgun (WGS) entry which is preliminary data.</text>
</comment>
<evidence type="ECO:0008006" key="5">
    <source>
        <dbReference type="Google" id="ProtNLM"/>
    </source>
</evidence>